<dbReference type="Gene3D" id="3.40.190.10">
    <property type="entry name" value="Periplasmic binding protein-like II"/>
    <property type="match status" value="2"/>
</dbReference>
<dbReference type="Pfam" id="PF01634">
    <property type="entry name" value="HisG"/>
    <property type="match status" value="1"/>
</dbReference>
<evidence type="ECO:0000256" key="2">
    <source>
        <dbReference type="ARBA" id="ARBA00004667"/>
    </source>
</evidence>
<dbReference type="AlphaFoldDB" id="A0A1F6CC19"/>
<dbReference type="GO" id="GO:0003879">
    <property type="term" value="F:ATP phosphoribosyltransferase activity"/>
    <property type="evidence" value="ECO:0007669"/>
    <property type="project" value="UniProtKB-UniRule"/>
</dbReference>
<dbReference type="SUPFAM" id="SSF53850">
    <property type="entry name" value="Periplasmic binding protein-like II"/>
    <property type="match status" value="1"/>
</dbReference>
<name>A0A1F6CC19_9BACT</name>
<dbReference type="EMBL" id="MFKP01000001">
    <property type="protein sequence ID" value="OGG46724.1"/>
    <property type="molecule type" value="Genomic_DNA"/>
</dbReference>
<evidence type="ECO:0000256" key="4">
    <source>
        <dbReference type="ARBA" id="ARBA00022605"/>
    </source>
</evidence>
<proteinExistence type="predicted"/>
<dbReference type="PROSITE" id="PS01316">
    <property type="entry name" value="ATP_P_PHORIBOSYLTR"/>
    <property type="match status" value="1"/>
</dbReference>
<evidence type="ECO:0000256" key="1">
    <source>
        <dbReference type="ARBA" id="ARBA00000915"/>
    </source>
</evidence>
<comment type="function">
    <text evidence="8">Catalyzes the condensation of ATP and 5-phosphoribose 1-diphosphate to form N'-(5'-phosphoribosyl)-ATP (PR-ATP). Has a crucial role in the pathway because the rate of histidine biosynthesis seems to be controlled primarily by regulation of HisG enzymatic activity.</text>
</comment>
<dbReference type="Proteomes" id="UP000178249">
    <property type="component" value="Unassembled WGS sequence"/>
</dbReference>
<feature type="domain" description="ATP phosphoribosyltransferase catalytic" evidence="10">
    <location>
        <begin position="126"/>
        <end position="263"/>
    </location>
</feature>
<protein>
    <recommendedName>
        <fullName evidence="3 9">ATP phosphoribosyltransferase</fullName>
        <ecNumber evidence="3 9">2.4.2.17</ecNumber>
    </recommendedName>
</protein>
<keyword evidence="7" id="KW-0368">Histidine biosynthesis</keyword>
<dbReference type="PANTHER" id="PTHR21403">
    <property type="entry name" value="ATP PHOSPHORIBOSYLTRANSFERASE ATP-PRTASE"/>
    <property type="match status" value="1"/>
</dbReference>
<evidence type="ECO:0000256" key="3">
    <source>
        <dbReference type="ARBA" id="ARBA00011946"/>
    </source>
</evidence>
<evidence type="ECO:0000256" key="7">
    <source>
        <dbReference type="ARBA" id="ARBA00023102"/>
    </source>
</evidence>
<dbReference type="InterPro" id="IPR018198">
    <property type="entry name" value="ATP_PRibTrfase_CS"/>
</dbReference>
<evidence type="ECO:0000256" key="8">
    <source>
        <dbReference type="ARBA" id="ARBA00024861"/>
    </source>
</evidence>
<comment type="pathway">
    <text evidence="2">Amino-acid biosynthesis; L-histidine biosynthesis; L-histidine from 5-phospho-alpha-D-ribose 1-diphosphate: step 1/9.</text>
</comment>
<evidence type="ECO:0000313" key="12">
    <source>
        <dbReference type="Proteomes" id="UP000178249"/>
    </source>
</evidence>
<evidence type="ECO:0000256" key="9">
    <source>
        <dbReference type="NCBIfam" id="TIGR00070"/>
    </source>
</evidence>
<evidence type="ECO:0000313" key="11">
    <source>
        <dbReference type="EMBL" id="OGG46724.1"/>
    </source>
</evidence>
<dbReference type="InterPro" id="IPR013820">
    <property type="entry name" value="ATP_PRibTrfase_cat"/>
</dbReference>
<dbReference type="GO" id="GO:0005737">
    <property type="term" value="C:cytoplasm"/>
    <property type="evidence" value="ECO:0007669"/>
    <property type="project" value="InterPro"/>
</dbReference>
<dbReference type="UniPathway" id="UPA00031">
    <property type="reaction ID" value="UER00006"/>
</dbReference>
<organism evidence="11 12">
    <name type="scientific">Candidatus Kaiserbacteria bacterium RIFCSPHIGHO2_01_FULL_48_10</name>
    <dbReference type="NCBI Taxonomy" id="1798476"/>
    <lineage>
        <taxon>Bacteria</taxon>
        <taxon>Candidatus Kaiseribacteriota</taxon>
    </lineage>
</organism>
<sequence>MEKKRIIPGSREDRRMWEMEEADRRRYTPRILPPLPDAILEYYITRDNEREKAKEILAEKMRKREELRIAIQKNGRLTVLSLNLVETAMRAVNIPLTKEIREEWRKNRKMVLSPDTLQTLKIISVRQADIPWYIESGNADYGIVGEDLLVEKEPTVTALARLGEEEISLVIAVSKNSKIRKMRDLNGKIVATSFPNTLKKELARRKIEPKTITVLRGSVETALVTGLADAICDLTKTGETLAANNLRQLETIRDYEPILIGKASGVRGL</sequence>
<evidence type="ECO:0000256" key="6">
    <source>
        <dbReference type="ARBA" id="ARBA00022679"/>
    </source>
</evidence>
<keyword evidence="6 11" id="KW-0808">Transferase</keyword>
<dbReference type="InterPro" id="IPR001348">
    <property type="entry name" value="ATP_PRibTrfase_HisG"/>
</dbReference>
<reference evidence="11 12" key="1">
    <citation type="journal article" date="2016" name="Nat. Commun.">
        <title>Thousands of microbial genomes shed light on interconnected biogeochemical processes in an aquifer system.</title>
        <authorList>
            <person name="Anantharaman K."/>
            <person name="Brown C.T."/>
            <person name="Hug L.A."/>
            <person name="Sharon I."/>
            <person name="Castelle C.J."/>
            <person name="Probst A.J."/>
            <person name="Thomas B.C."/>
            <person name="Singh A."/>
            <person name="Wilkins M.J."/>
            <person name="Karaoz U."/>
            <person name="Brodie E.L."/>
            <person name="Williams K.H."/>
            <person name="Hubbard S.S."/>
            <person name="Banfield J.F."/>
        </authorList>
    </citation>
    <scope>NUCLEOTIDE SEQUENCE [LARGE SCALE GENOMIC DNA]</scope>
</reference>
<evidence type="ECO:0000256" key="5">
    <source>
        <dbReference type="ARBA" id="ARBA00022676"/>
    </source>
</evidence>
<accession>A0A1F6CC19</accession>
<dbReference type="PANTHER" id="PTHR21403:SF8">
    <property type="entry name" value="ATP PHOSPHORIBOSYLTRANSFERASE"/>
    <property type="match status" value="1"/>
</dbReference>
<keyword evidence="5 11" id="KW-0328">Glycosyltransferase</keyword>
<gene>
    <name evidence="11" type="ORF">A2841_03405</name>
</gene>
<comment type="catalytic activity">
    <reaction evidence="1">
        <text>1-(5-phospho-beta-D-ribosyl)-ATP + diphosphate = 5-phospho-alpha-D-ribose 1-diphosphate + ATP</text>
        <dbReference type="Rhea" id="RHEA:18473"/>
        <dbReference type="ChEBI" id="CHEBI:30616"/>
        <dbReference type="ChEBI" id="CHEBI:33019"/>
        <dbReference type="ChEBI" id="CHEBI:58017"/>
        <dbReference type="ChEBI" id="CHEBI:73183"/>
        <dbReference type="EC" id="2.4.2.17"/>
    </reaction>
</comment>
<dbReference type="GO" id="GO:0000105">
    <property type="term" value="P:L-histidine biosynthetic process"/>
    <property type="evidence" value="ECO:0007669"/>
    <property type="project" value="UniProtKB-UniRule"/>
</dbReference>
<comment type="caution">
    <text evidence="11">The sequence shown here is derived from an EMBL/GenBank/DDBJ whole genome shotgun (WGS) entry which is preliminary data.</text>
</comment>
<keyword evidence="4" id="KW-0028">Amino-acid biosynthesis</keyword>
<evidence type="ECO:0000259" key="10">
    <source>
        <dbReference type="Pfam" id="PF01634"/>
    </source>
</evidence>
<dbReference type="EC" id="2.4.2.17" evidence="3 9"/>
<dbReference type="NCBIfam" id="TIGR00070">
    <property type="entry name" value="hisG"/>
    <property type="match status" value="1"/>
</dbReference>